<feature type="binding site" evidence="9">
    <location>
        <position position="163"/>
    </location>
    <ligand>
        <name>(2R)-2-phosphoglycerate</name>
        <dbReference type="ChEBI" id="CHEBI:58289"/>
    </ligand>
</feature>
<dbReference type="PRINTS" id="PR00148">
    <property type="entry name" value="ENOLASE"/>
</dbReference>
<feature type="domain" description="Enolase C-terminal TIM barrel" evidence="10">
    <location>
        <begin position="139"/>
        <end position="426"/>
    </location>
</feature>
<comment type="cofactor">
    <cofactor evidence="9">
        <name>Mg(2+)</name>
        <dbReference type="ChEBI" id="CHEBI:18420"/>
    </cofactor>
    <text evidence="9">Binds a second Mg(2+) ion via substrate during catalysis.</text>
</comment>
<dbReference type="Gene3D" id="3.30.390.10">
    <property type="entry name" value="Enolase-like, N-terminal domain"/>
    <property type="match status" value="1"/>
</dbReference>
<name>A0ABW3MU70_9MICO</name>
<feature type="binding site" evidence="9">
    <location>
        <position position="286"/>
    </location>
    <ligand>
        <name>Mg(2+)</name>
        <dbReference type="ChEBI" id="CHEBI:18420"/>
    </ligand>
</feature>
<proteinExistence type="inferred from homology"/>
<evidence type="ECO:0000256" key="6">
    <source>
        <dbReference type="ARBA" id="ARBA00022842"/>
    </source>
</evidence>
<organism evidence="12 13">
    <name type="scientific">Terrabacter terrigena</name>
    <dbReference type="NCBI Taxonomy" id="574718"/>
    <lineage>
        <taxon>Bacteria</taxon>
        <taxon>Bacillati</taxon>
        <taxon>Actinomycetota</taxon>
        <taxon>Actinomycetes</taxon>
        <taxon>Micrococcales</taxon>
        <taxon>Intrasporangiaceae</taxon>
        <taxon>Terrabacter</taxon>
    </lineage>
</organism>
<dbReference type="InterPro" id="IPR036849">
    <property type="entry name" value="Enolase-like_C_sf"/>
</dbReference>
<feature type="binding site" evidence="9">
    <location>
        <position position="313"/>
    </location>
    <ligand>
        <name>Mg(2+)</name>
        <dbReference type="ChEBI" id="CHEBI:18420"/>
    </ligand>
</feature>
<evidence type="ECO:0000313" key="13">
    <source>
        <dbReference type="Proteomes" id="UP001597046"/>
    </source>
</evidence>
<comment type="similarity">
    <text evidence="2 9">Belongs to the enolase family.</text>
</comment>
<feature type="binding site" evidence="9">
    <location>
        <position position="368"/>
    </location>
    <ligand>
        <name>(2R)-2-phosphoglycerate</name>
        <dbReference type="ChEBI" id="CHEBI:58289"/>
    </ligand>
</feature>
<sequence>MTGATISRVTAWEALDSRGRPTVGCVVSLANGAHGRALAPSGASTGSHEARELRDGDERYDGFGVRRAVANVEAVLRDAVMGLDARDTAAVDAALERMDADPLLGGVGANAVLAISLAAALAGADAARMPLWRLLGGNRPRLPMPMVNIISGGAHAGRALDVQDILAVPVGATTFTQALEWVSRVRAGTAEVLRERGHATALVADEGGLAAALPDNEAALAAVVDGIHRAGLAPGADVSLAVDIAANQLWDGEAYHLELEGERLDERAWLRRLLSWCDAYPVVSLEDVLAEDEWHGWAAATSLLGTDCQIVGDDLFATNAARLERGFQTSVANAVLVKPNQAGTFSRARRVLELAQRQGYATVVSARSGDTEDHWLSDLAVGLDAGQIKVGSTMRSERTTKWNRLLEIEASAGGAACLAPWPWADDHPLR</sequence>
<dbReference type="InterPro" id="IPR020811">
    <property type="entry name" value="Enolase_N"/>
</dbReference>
<dbReference type="HAMAP" id="MF_00318">
    <property type="entry name" value="Enolase"/>
    <property type="match status" value="1"/>
</dbReference>
<feature type="binding site" evidence="9">
    <location>
        <position position="367"/>
    </location>
    <ligand>
        <name>(2R)-2-phosphoglycerate</name>
        <dbReference type="ChEBI" id="CHEBI:58289"/>
    </ligand>
</feature>
<accession>A0ABW3MU70</accession>
<dbReference type="Proteomes" id="UP001597046">
    <property type="component" value="Unassembled WGS sequence"/>
</dbReference>
<keyword evidence="9" id="KW-0963">Cytoplasm</keyword>
<evidence type="ECO:0000259" key="11">
    <source>
        <dbReference type="SMART" id="SM01193"/>
    </source>
</evidence>
<dbReference type="PANTHER" id="PTHR11902">
    <property type="entry name" value="ENOLASE"/>
    <property type="match status" value="1"/>
</dbReference>
<keyword evidence="7 9" id="KW-0324">Glycolysis</keyword>
<comment type="subcellular location">
    <subcellularLocation>
        <location evidence="9">Cytoplasm</location>
    </subcellularLocation>
    <subcellularLocation>
        <location evidence="9">Secreted</location>
    </subcellularLocation>
    <subcellularLocation>
        <location evidence="9">Cell surface</location>
    </subcellularLocation>
    <text evidence="9">Fractions of enolase are present in both the cytoplasm and on the cell surface.</text>
</comment>
<dbReference type="Pfam" id="PF03952">
    <property type="entry name" value="Enolase_N"/>
    <property type="match status" value="1"/>
</dbReference>
<dbReference type="InterPro" id="IPR020810">
    <property type="entry name" value="Enolase_C"/>
</dbReference>
<comment type="catalytic activity">
    <reaction evidence="9">
        <text>(2R)-2-phosphoglycerate = phosphoenolpyruvate + H2O</text>
        <dbReference type="Rhea" id="RHEA:10164"/>
        <dbReference type="ChEBI" id="CHEBI:15377"/>
        <dbReference type="ChEBI" id="CHEBI:58289"/>
        <dbReference type="ChEBI" id="CHEBI:58702"/>
        <dbReference type="EC" id="4.2.1.11"/>
    </reaction>
</comment>
<evidence type="ECO:0000256" key="1">
    <source>
        <dbReference type="ARBA" id="ARBA00005031"/>
    </source>
</evidence>
<feature type="active site" description="Proton donor" evidence="9">
    <location>
        <position position="206"/>
    </location>
</feature>
<dbReference type="InterPro" id="IPR029017">
    <property type="entry name" value="Enolase-like_N"/>
</dbReference>
<evidence type="ECO:0000256" key="4">
    <source>
        <dbReference type="ARBA" id="ARBA00017068"/>
    </source>
</evidence>
<dbReference type="EMBL" id="JBHTKH010000001">
    <property type="protein sequence ID" value="MFD1053482.1"/>
    <property type="molecule type" value="Genomic_DNA"/>
</dbReference>
<dbReference type="Gene3D" id="3.20.20.120">
    <property type="entry name" value="Enolase-like C-terminal domain"/>
    <property type="match status" value="1"/>
</dbReference>
<evidence type="ECO:0000256" key="5">
    <source>
        <dbReference type="ARBA" id="ARBA00022525"/>
    </source>
</evidence>
<dbReference type="PIRSF" id="PIRSF001400">
    <property type="entry name" value="Enolase"/>
    <property type="match status" value="1"/>
</dbReference>
<dbReference type="SUPFAM" id="SSF54826">
    <property type="entry name" value="Enolase N-terminal domain-like"/>
    <property type="match status" value="1"/>
</dbReference>
<dbReference type="RefSeq" id="WP_386050959.1">
    <property type="nucleotide sequence ID" value="NZ_JBHTKH010000001.1"/>
</dbReference>
<comment type="caution">
    <text evidence="12">The sequence shown here is derived from an EMBL/GenBank/DDBJ whole genome shotgun (WGS) entry which is preliminary data.</text>
</comment>
<dbReference type="SMART" id="SM01192">
    <property type="entry name" value="Enolase_C"/>
    <property type="match status" value="1"/>
</dbReference>
<dbReference type="SFLD" id="SFLDG00178">
    <property type="entry name" value="enolase"/>
    <property type="match status" value="1"/>
</dbReference>
<evidence type="ECO:0000256" key="9">
    <source>
        <dbReference type="HAMAP-Rule" id="MF_00318"/>
    </source>
</evidence>
<reference evidence="13" key="1">
    <citation type="journal article" date="2019" name="Int. J. Syst. Evol. Microbiol.">
        <title>The Global Catalogue of Microorganisms (GCM) 10K type strain sequencing project: providing services to taxonomists for standard genome sequencing and annotation.</title>
        <authorList>
            <consortium name="The Broad Institute Genomics Platform"/>
            <consortium name="The Broad Institute Genome Sequencing Center for Infectious Disease"/>
            <person name="Wu L."/>
            <person name="Ma J."/>
        </authorList>
    </citation>
    <scope>NUCLEOTIDE SEQUENCE [LARGE SCALE GENOMIC DNA]</scope>
    <source>
        <strain evidence="13">CCUG 57508</strain>
    </source>
</reference>
<evidence type="ECO:0000256" key="2">
    <source>
        <dbReference type="ARBA" id="ARBA00009604"/>
    </source>
</evidence>
<evidence type="ECO:0000259" key="10">
    <source>
        <dbReference type="SMART" id="SM01192"/>
    </source>
</evidence>
<feature type="active site" description="Proton acceptor" evidence="9">
    <location>
        <position position="338"/>
    </location>
</feature>
<dbReference type="EC" id="4.2.1.11" evidence="3 9"/>
<evidence type="ECO:0000256" key="8">
    <source>
        <dbReference type="ARBA" id="ARBA00023239"/>
    </source>
</evidence>
<dbReference type="SUPFAM" id="SSF51604">
    <property type="entry name" value="Enolase C-terminal domain-like"/>
    <property type="match status" value="1"/>
</dbReference>
<dbReference type="NCBIfam" id="TIGR01060">
    <property type="entry name" value="eno"/>
    <property type="match status" value="1"/>
</dbReference>
<keyword evidence="13" id="KW-1185">Reference proteome</keyword>
<dbReference type="PANTHER" id="PTHR11902:SF1">
    <property type="entry name" value="ENOLASE"/>
    <property type="match status" value="1"/>
</dbReference>
<dbReference type="GO" id="GO:0004634">
    <property type="term" value="F:phosphopyruvate hydratase activity"/>
    <property type="evidence" value="ECO:0007669"/>
    <property type="project" value="UniProtKB-EC"/>
</dbReference>
<keyword evidence="5 9" id="KW-0964">Secreted</keyword>
<evidence type="ECO:0000256" key="7">
    <source>
        <dbReference type="ARBA" id="ARBA00023152"/>
    </source>
</evidence>
<dbReference type="Pfam" id="PF00113">
    <property type="entry name" value="Enolase_C"/>
    <property type="match status" value="1"/>
</dbReference>
<keyword evidence="8 9" id="KW-0456">Lyase</keyword>
<feature type="binding site" evidence="9">
    <location>
        <position position="389"/>
    </location>
    <ligand>
        <name>(2R)-2-phosphoglycerate</name>
        <dbReference type="ChEBI" id="CHEBI:58289"/>
    </ligand>
</feature>
<dbReference type="InterPro" id="IPR000941">
    <property type="entry name" value="Enolase"/>
</dbReference>
<keyword evidence="9" id="KW-0479">Metal-binding</keyword>
<feature type="binding site" evidence="9">
    <location>
        <position position="243"/>
    </location>
    <ligand>
        <name>Mg(2+)</name>
        <dbReference type="ChEBI" id="CHEBI:18420"/>
    </ligand>
</feature>
<comment type="pathway">
    <text evidence="1 9">Carbohydrate degradation; glycolysis; pyruvate from D-glyceraldehyde 3-phosphate: step 4/5.</text>
</comment>
<evidence type="ECO:0000313" key="12">
    <source>
        <dbReference type="EMBL" id="MFD1053482.1"/>
    </source>
</evidence>
<comment type="function">
    <text evidence="9">Catalyzes the reversible conversion of 2-phosphoglycerate (2-PG) into phosphoenolpyruvate (PEP). It is essential for the degradation of carbohydrates via glycolysis.</text>
</comment>
<dbReference type="SMART" id="SM01193">
    <property type="entry name" value="Enolase_N"/>
    <property type="match status" value="1"/>
</dbReference>
<dbReference type="SFLD" id="SFLDS00001">
    <property type="entry name" value="Enolase"/>
    <property type="match status" value="1"/>
</dbReference>
<feature type="binding site" evidence="9">
    <location>
        <position position="338"/>
    </location>
    <ligand>
        <name>(2R)-2-phosphoglycerate</name>
        <dbReference type="ChEBI" id="CHEBI:58289"/>
    </ligand>
</feature>
<gene>
    <name evidence="9 12" type="primary">eno</name>
    <name evidence="12" type="ORF">ACFQ2V_04115</name>
</gene>
<dbReference type="SFLD" id="SFLDF00002">
    <property type="entry name" value="enolase"/>
    <property type="match status" value="1"/>
</dbReference>
<evidence type="ECO:0000256" key="3">
    <source>
        <dbReference type="ARBA" id="ARBA00012058"/>
    </source>
</evidence>
<keyword evidence="6 9" id="KW-0460">Magnesium</keyword>
<protein>
    <recommendedName>
        <fullName evidence="4 9">Enolase</fullName>
        <ecNumber evidence="3 9">4.2.1.11</ecNumber>
    </recommendedName>
    <alternativeName>
        <fullName evidence="9">2-phospho-D-glycerate hydro-lyase</fullName>
    </alternativeName>
    <alternativeName>
        <fullName evidence="9">2-phosphoglycerate dehydratase</fullName>
    </alternativeName>
</protein>
<feature type="domain" description="Enolase N-terminal" evidence="11">
    <location>
        <begin position="6"/>
        <end position="135"/>
    </location>
</feature>